<organism evidence="2">
    <name type="scientific">Tanacetum cinerariifolium</name>
    <name type="common">Dalmatian daisy</name>
    <name type="synonym">Chrysanthemum cinerariifolium</name>
    <dbReference type="NCBI Taxonomy" id="118510"/>
    <lineage>
        <taxon>Eukaryota</taxon>
        <taxon>Viridiplantae</taxon>
        <taxon>Streptophyta</taxon>
        <taxon>Embryophyta</taxon>
        <taxon>Tracheophyta</taxon>
        <taxon>Spermatophyta</taxon>
        <taxon>Magnoliopsida</taxon>
        <taxon>eudicotyledons</taxon>
        <taxon>Gunneridae</taxon>
        <taxon>Pentapetalae</taxon>
        <taxon>asterids</taxon>
        <taxon>campanulids</taxon>
        <taxon>Asterales</taxon>
        <taxon>Asteraceae</taxon>
        <taxon>Asteroideae</taxon>
        <taxon>Anthemideae</taxon>
        <taxon>Anthemidinae</taxon>
        <taxon>Tanacetum</taxon>
    </lineage>
</organism>
<accession>A0A699TRS2</accession>
<evidence type="ECO:0000313" key="2">
    <source>
        <dbReference type="EMBL" id="GFD12583.1"/>
    </source>
</evidence>
<feature type="compositionally biased region" description="Basic residues" evidence="1">
    <location>
        <begin position="1"/>
        <end position="13"/>
    </location>
</feature>
<sequence length="109" mass="12212">ELAEQRRRRMRRRSGSEPGLERCGDQHHHSRPRRRRLGAGAVAQAAGTGPGNACPDTDRLFEHRHRCRGDQARRLQLPVQTGRRRRRTGSAAVRTRRSGHPGAGKPDVG</sequence>
<protein>
    <submittedName>
        <fullName evidence="2">Uncharacterized protein</fullName>
    </submittedName>
</protein>
<feature type="region of interest" description="Disordered" evidence="1">
    <location>
        <begin position="79"/>
        <end position="109"/>
    </location>
</feature>
<reference evidence="2" key="1">
    <citation type="journal article" date="2019" name="Sci. Rep.">
        <title>Draft genome of Tanacetum cinerariifolium, the natural source of mosquito coil.</title>
        <authorList>
            <person name="Yamashiro T."/>
            <person name="Shiraishi A."/>
            <person name="Satake H."/>
            <person name="Nakayama K."/>
        </authorList>
    </citation>
    <scope>NUCLEOTIDE SEQUENCE</scope>
</reference>
<feature type="region of interest" description="Disordered" evidence="1">
    <location>
        <begin position="1"/>
        <end position="55"/>
    </location>
</feature>
<gene>
    <name evidence="2" type="ORF">Tci_884552</name>
</gene>
<feature type="non-terminal residue" evidence="2">
    <location>
        <position position="109"/>
    </location>
</feature>
<feature type="compositionally biased region" description="Low complexity" evidence="1">
    <location>
        <begin position="38"/>
        <end position="47"/>
    </location>
</feature>
<name>A0A699TRS2_TANCI</name>
<dbReference type="EMBL" id="BKCJ011266657">
    <property type="protein sequence ID" value="GFD12583.1"/>
    <property type="molecule type" value="Genomic_DNA"/>
</dbReference>
<feature type="compositionally biased region" description="Basic residues" evidence="1">
    <location>
        <begin position="28"/>
        <end position="37"/>
    </location>
</feature>
<proteinExistence type="predicted"/>
<feature type="non-terminal residue" evidence="2">
    <location>
        <position position="1"/>
    </location>
</feature>
<evidence type="ECO:0000256" key="1">
    <source>
        <dbReference type="SAM" id="MobiDB-lite"/>
    </source>
</evidence>
<comment type="caution">
    <text evidence="2">The sequence shown here is derived from an EMBL/GenBank/DDBJ whole genome shotgun (WGS) entry which is preliminary data.</text>
</comment>
<dbReference type="AlphaFoldDB" id="A0A699TRS2"/>
<feature type="compositionally biased region" description="Basic residues" evidence="1">
    <location>
        <begin position="82"/>
        <end position="99"/>
    </location>
</feature>